<feature type="domain" description="RecJ OB" evidence="8">
    <location>
        <begin position="596"/>
        <end position="704"/>
    </location>
</feature>
<keyword evidence="3" id="KW-0540">Nuclease</keyword>
<dbReference type="Pfam" id="PF17768">
    <property type="entry name" value="RecJ_OB"/>
    <property type="match status" value="1"/>
</dbReference>
<dbReference type="Gene3D" id="2.40.50.460">
    <property type="match status" value="1"/>
</dbReference>
<evidence type="ECO:0000256" key="1">
    <source>
        <dbReference type="ARBA" id="ARBA00005915"/>
    </source>
</evidence>
<evidence type="ECO:0000313" key="10">
    <source>
        <dbReference type="Proteomes" id="UP000595224"/>
    </source>
</evidence>
<evidence type="ECO:0000256" key="4">
    <source>
        <dbReference type="ARBA" id="ARBA00022801"/>
    </source>
</evidence>
<dbReference type="PANTHER" id="PTHR30255">
    <property type="entry name" value="SINGLE-STRANDED-DNA-SPECIFIC EXONUCLEASE RECJ"/>
    <property type="match status" value="1"/>
</dbReference>
<dbReference type="GO" id="GO:0006281">
    <property type="term" value="P:DNA repair"/>
    <property type="evidence" value="ECO:0007669"/>
    <property type="project" value="InterPro"/>
</dbReference>
<organism evidence="9 10">
    <name type="scientific">Treponema peruense</name>
    <dbReference type="NCBI Taxonomy" id="2787628"/>
    <lineage>
        <taxon>Bacteria</taxon>
        <taxon>Pseudomonadati</taxon>
        <taxon>Spirochaetota</taxon>
        <taxon>Spirochaetia</taxon>
        <taxon>Spirochaetales</taxon>
        <taxon>Treponemataceae</taxon>
        <taxon>Treponema</taxon>
    </lineage>
</organism>
<reference evidence="9 10" key="1">
    <citation type="submission" date="2020-11" db="EMBL/GenBank/DDBJ databases">
        <title>Treponema Peruensis nv. sp., first commensal Treponema isolated from human feces.</title>
        <authorList>
            <person name="Belkhou C."/>
            <person name="Raes J."/>
        </authorList>
    </citation>
    <scope>NUCLEOTIDE SEQUENCE [LARGE SCALE GENOMIC DNA]</scope>
    <source>
        <strain evidence="9 10">RCC2812</strain>
    </source>
</reference>
<gene>
    <name evidence="9" type="primary">recJ</name>
    <name evidence="9" type="ORF">IWA51_05885</name>
</gene>
<dbReference type="GO" id="GO:0008409">
    <property type="term" value="F:5'-3' exonuclease activity"/>
    <property type="evidence" value="ECO:0007669"/>
    <property type="project" value="InterPro"/>
</dbReference>
<dbReference type="InterPro" id="IPR001667">
    <property type="entry name" value="DDH_dom"/>
</dbReference>
<dbReference type="NCBIfam" id="TIGR00644">
    <property type="entry name" value="recJ"/>
    <property type="match status" value="1"/>
</dbReference>
<dbReference type="InterPro" id="IPR038763">
    <property type="entry name" value="DHH_sf"/>
</dbReference>
<evidence type="ECO:0000256" key="5">
    <source>
        <dbReference type="ARBA" id="ARBA00022839"/>
    </source>
</evidence>
<dbReference type="GO" id="GO:0003676">
    <property type="term" value="F:nucleic acid binding"/>
    <property type="evidence" value="ECO:0007669"/>
    <property type="project" value="InterPro"/>
</dbReference>
<dbReference type="RefSeq" id="WP_198443568.1">
    <property type="nucleotide sequence ID" value="NZ_CBCSHE010000006.1"/>
</dbReference>
<feature type="domain" description="DHHA1" evidence="7">
    <location>
        <begin position="489"/>
        <end position="579"/>
    </location>
</feature>
<dbReference type="InterPro" id="IPR051673">
    <property type="entry name" value="SSDNA_exonuclease_RecJ"/>
</dbReference>
<evidence type="ECO:0000259" key="6">
    <source>
        <dbReference type="Pfam" id="PF01368"/>
    </source>
</evidence>
<dbReference type="Proteomes" id="UP000595224">
    <property type="component" value="Chromosome"/>
</dbReference>
<accession>A0A7T3RFI8</accession>
<keyword evidence="4" id="KW-0378">Hydrolase</keyword>
<dbReference type="Pfam" id="PF02272">
    <property type="entry name" value="DHHA1"/>
    <property type="match status" value="1"/>
</dbReference>
<dbReference type="Gene3D" id="3.90.1640.30">
    <property type="match status" value="2"/>
</dbReference>
<dbReference type="InterPro" id="IPR041122">
    <property type="entry name" value="RecJ_OB"/>
</dbReference>
<dbReference type="GO" id="GO:0006310">
    <property type="term" value="P:DNA recombination"/>
    <property type="evidence" value="ECO:0007669"/>
    <property type="project" value="InterPro"/>
</dbReference>
<keyword evidence="5 9" id="KW-0269">Exonuclease</keyword>
<dbReference type="KEGG" id="tper:IWA51_05885"/>
<dbReference type="PANTHER" id="PTHR30255:SF2">
    <property type="entry name" value="SINGLE-STRANDED-DNA-SPECIFIC EXONUCLEASE RECJ"/>
    <property type="match status" value="1"/>
</dbReference>
<keyword evidence="10" id="KW-1185">Reference proteome</keyword>
<dbReference type="EMBL" id="CP064936">
    <property type="protein sequence ID" value="QQA02104.1"/>
    <property type="molecule type" value="Genomic_DNA"/>
</dbReference>
<feature type="domain" description="DDH" evidence="6">
    <location>
        <begin position="78"/>
        <end position="206"/>
    </location>
</feature>
<dbReference type="AlphaFoldDB" id="A0A7T3RFI8"/>
<dbReference type="InterPro" id="IPR003156">
    <property type="entry name" value="DHHA1_dom"/>
</dbReference>
<evidence type="ECO:0000259" key="7">
    <source>
        <dbReference type="Pfam" id="PF02272"/>
    </source>
</evidence>
<dbReference type="SUPFAM" id="SSF64182">
    <property type="entry name" value="DHH phosphoesterases"/>
    <property type="match status" value="2"/>
</dbReference>
<protein>
    <recommendedName>
        <fullName evidence="2">Single-stranded-DNA-specific exonuclease RecJ</fullName>
    </recommendedName>
</protein>
<comment type="similarity">
    <text evidence="1">Belongs to the RecJ family.</text>
</comment>
<evidence type="ECO:0000256" key="3">
    <source>
        <dbReference type="ARBA" id="ARBA00022722"/>
    </source>
</evidence>
<evidence type="ECO:0000313" key="9">
    <source>
        <dbReference type="EMBL" id="QQA02104.1"/>
    </source>
</evidence>
<dbReference type="InterPro" id="IPR004610">
    <property type="entry name" value="RecJ"/>
</dbReference>
<evidence type="ECO:0000256" key="2">
    <source>
        <dbReference type="ARBA" id="ARBA00019841"/>
    </source>
</evidence>
<dbReference type="Pfam" id="PF01368">
    <property type="entry name" value="DHH"/>
    <property type="match status" value="1"/>
</dbReference>
<name>A0A7T3RFI8_9SPIR</name>
<sequence length="711" mass="79147">MSEWFKKQISKTQVESVSKKYSLDPITASIMVRRGITSGSDILYYIEDDLRFQHSPFMFAAMEDAVDRILDAKEENEKVLIFGDRDVDGVTSTTVLYDCLSSMGIDVSYKLPGGDDAYGLSIQAVEEFAANYGSLIITVDCGISNNAEIAKAAELGLDVIVVDHHNAPETLPSPAIIIDPKTENSGYPFPDISGCAVVYKLVSAIRFSQSSWYKQDVTLLNVNKENSAVECVKVRNLVPVSRLTQTIDQNTASLSDTNLPSYLQGQLLLAWDAKTLSQDLQSLFGDGAQFNLVDIREEAAKLFPKFASMTLTQLKGMSKMAKYGDHEPTEIGGFYNIFVTWVQKSLAKDFPSFAKAEEKDLQLVALAALADIMPMKNENRIFVKNGLKSINSGRIRPGLRELMAELNLTGKRINSIDLSWVVVAHLNAAGRLGQPELAAKLFITDSQNERLETAKQIIELNAERKQLCVDAWNYAGIQAKASIPLHSNKLCVVIDERINRGVSGILAGRLVSTYNVPAMTVTIVDGIAIGSMRSCRDYDVTQFLNKMDDLFINHGGHNFAAGFSFKRERLAEFEERIKTLSSEIKLGDTKDTGGDIDAEIPAQYLTPALLDISDRFEPYGEENPQLLFMAKNIRVASGQRMGKGEKMHLKITVDCGKYKWPCIFWNEGERLGRDFNVGDRVDFIFRVERNVFNRIETPQINLVDIKKSDNL</sequence>
<evidence type="ECO:0000259" key="8">
    <source>
        <dbReference type="Pfam" id="PF17768"/>
    </source>
</evidence>
<proteinExistence type="inferred from homology"/>